<organism evidence="1 2">
    <name type="scientific">Methylophilus aquaticus</name>
    <dbReference type="NCBI Taxonomy" id="1971610"/>
    <lineage>
        <taxon>Bacteria</taxon>
        <taxon>Pseudomonadati</taxon>
        <taxon>Pseudomonadota</taxon>
        <taxon>Betaproteobacteria</taxon>
        <taxon>Nitrosomonadales</taxon>
        <taxon>Methylophilaceae</taxon>
        <taxon>Methylophilus</taxon>
    </lineage>
</organism>
<keyword evidence="2" id="KW-1185">Reference proteome</keyword>
<dbReference type="RefSeq" id="WP_306390756.1">
    <property type="nucleotide sequence ID" value="NZ_JAVCAP010000039.1"/>
</dbReference>
<name>A0ABT9JWN8_9PROT</name>
<gene>
    <name evidence="1" type="ORF">Q9291_13995</name>
</gene>
<protein>
    <recommendedName>
        <fullName evidence="3">SMI1/KNR4 family protein</fullName>
    </recommendedName>
</protein>
<evidence type="ECO:0000313" key="1">
    <source>
        <dbReference type="EMBL" id="MDP8568957.1"/>
    </source>
</evidence>
<comment type="caution">
    <text evidence="1">The sequence shown here is derived from an EMBL/GenBank/DDBJ whole genome shotgun (WGS) entry which is preliminary data.</text>
</comment>
<dbReference type="EMBL" id="JAVCAP010000039">
    <property type="protein sequence ID" value="MDP8568957.1"/>
    <property type="molecule type" value="Genomic_DNA"/>
</dbReference>
<evidence type="ECO:0000313" key="2">
    <source>
        <dbReference type="Proteomes" id="UP001225906"/>
    </source>
</evidence>
<sequence>MTSLPNLLRAASKLKYEHADGEYIDFYPEPEFEAPEETRRWFMAWTGNPIADYSPFLVFGGDGTGGRAAVWRVDGEKPIEDQPIVFFGSEGELGVVAANSRAYIRLLAGGIGPYEAIAYEGLQRPVHESFAKLASDNGIDLSSDLWEVVRSAQAAFPNFEAHIRALCS</sequence>
<evidence type="ECO:0008006" key="3">
    <source>
        <dbReference type="Google" id="ProtNLM"/>
    </source>
</evidence>
<accession>A0ABT9JWN8</accession>
<dbReference type="Proteomes" id="UP001225906">
    <property type="component" value="Unassembled WGS sequence"/>
</dbReference>
<proteinExistence type="predicted"/>
<reference evidence="2" key="1">
    <citation type="journal article" date="2019" name="Int. J. Syst. Evol. Microbiol.">
        <title>The Global Catalogue of Microorganisms (GCM) 10K type strain sequencing project: providing services to taxonomists for standard genome sequencing and annotation.</title>
        <authorList>
            <consortium name="The Broad Institute Genomics Platform"/>
            <consortium name="The Broad Institute Genome Sequencing Center for Infectious Disease"/>
            <person name="Wu L."/>
            <person name="Ma J."/>
        </authorList>
    </citation>
    <scope>NUCLEOTIDE SEQUENCE [LARGE SCALE GENOMIC DNA]</scope>
    <source>
        <strain evidence="2">VKM B-3159</strain>
    </source>
</reference>